<protein>
    <submittedName>
        <fullName evidence="3">SDR family NAD(P)-dependent oxidoreductase</fullName>
    </submittedName>
</protein>
<dbReference type="InterPro" id="IPR002347">
    <property type="entry name" value="SDR_fam"/>
</dbReference>
<organism evidence="3 4">
    <name type="scientific">Rhizobium rhizogenes</name>
    <name type="common">Agrobacterium rhizogenes</name>
    <dbReference type="NCBI Taxonomy" id="359"/>
    <lineage>
        <taxon>Bacteria</taxon>
        <taxon>Pseudomonadati</taxon>
        <taxon>Pseudomonadota</taxon>
        <taxon>Alphaproteobacteria</taxon>
        <taxon>Hyphomicrobiales</taxon>
        <taxon>Rhizobiaceae</taxon>
        <taxon>Rhizobium/Agrobacterium group</taxon>
        <taxon>Rhizobium</taxon>
    </lineage>
</organism>
<comment type="similarity">
    <text evidence="1">Belongs to the short-chain dehydrogenases/reductases (SDR) family.</text>
</comment>
<sequence>MNSLNGKVVVVTGAGRGLGAAFALSLADAGCELVLCGRRQSDLQEVADLIMQRGGKRADIVTLNLADTSSVNEAASNIAALKSQVDIVINNGAMWLESSIEPYAESDVLAVVNAAITGTYLFVQGLRPLMLTSPTPDIVTIGSISGLPNAALQSVSVPFYAAKRGQVALAEGLRQTFIGSKFRSILINPPYLDDARPDQQDWLHASGRQKGERATSRDIVEAASFALTRPRHLSMTIDVDADDGGLFPST</sequence>
<evidence type="ECO:0000256" key="1">
    <source>
        <dbReference type="ARBA" id="ARBA00006484"/>
    </source>
</evidence>
<dbReference type="Pfam" id="PF00106">
    <property type="entry name" value="adh_short"/>
    <property type="match status" value="1"/>
</dbReference>
<dbReference type="EMBL" id="SGOB01000003">
    <property type="protein sequence ID" value="TRA88235.1"/>
    <property type="molecule type" value="Genomic_DNA"/>
</dbReference>
<dbReference type="RefSeq" id="WP_013637384.1">
    <property type="nucleotide sequence ID" value="NZ_SGOB01000003.1"/>
</dbReference>
<dbReference type="PRINTS" id="PR00081">
    <property type="entry name" value="GDHRDH"/>
</dbReference>
<dbReference type="PANTHER" id="PTHR44196:SF1">
    <property type="entry name" value="DEHYDROGENASE_REDUCTASE SDR FAMILY MEMBER 7B"/>
    <property type="match status" value="1"/>
</dbReference>
<dbReference type="GO" id="GO:0016491">
    <property type="term" value="F:oxidoreductase activity"/>
    <property type="evidence" value="ECO:0007669"/>
    <property type="project" value="UniProtKB-KW"/>
</dbReference>
<evidence type="ECO:0000313" key="3">
    <source>
        <dbReference type="EMBL" id="TRA88235.1"/>
    </source>
</evidence>
<comment type="caution">
    <text evidence="3">The sequence shown here is derived from an EMBL/GenBank/DDBJ whole genome shotgun (WGS) entry which is preliminary data.</text>
</comment>
<dbReference type="GO" id="GO:0016020">
    <property type="term" value="C:membrane"/>
    <property type="evidence" value="ECO:0007669"/>
    <property type="project" value="TreeGrafter"/>
</dbReference>
<evidence type="ECO:0000256" key="2">
    <source>
        <dbReference type="ARBA" id="ARBA00023002"/>
    </source>
</evidence>
<name>A0AA94VC78_RHIRH</name>
<proteinExistence type="inferred from homology"/>
<dbReference type="AlphaFoldDB" id="A0AA94VC78"/>
<reference evidence="3 4" key="1">
    <citation type="journal article" date="2019" name="Appl. Microbiol. Biotechnol.">
        <title>Differential efficiency of wild type rhizogenic strains for rol gene transformation of plants.</title>
        <authorList>
            <person name="Desmet S."/>
            <person name="De Keyser E."/>
            <person name="Van Vaerenbergh J."/>
            <person name="Baeyen S."/>
            <person name="Van Huylenbroeck J."/>
            <person name="Geelen D."/>
            <person name="Dhooghe E."/>
        </authorList>
    </citation>
    <scope>NUCLEOTIDE SEQUENCE [LARGE SCALE GENOMIC DNA]</scope>
    <source>
        <strain evidence="3 4">B 4.1</strain>
    </source>
</reference>
<dbReference type="Gene3D" id="3.40.50.720">
    <property type="entry name" value="NAD(P)-binding Rossmann-like Domain"/>
    <property type="match status" value="1"/>
</dbReference>
<gene>
    <name evidence="3" type="ORF">EXN24_17050</name>
</gene>
<dbReference type="SUPFAM" id="SSF51735">
    <property type="entry name" value="NAD(P)-binding Rossmann-fold domains"/>
    <property type="match status" value="1"/>
</dbReference>
<keyword evidence="2" id="KW-0560">Oxidoreductase</keyword>
<evidence type="ECO:0000313" key="4">
    <source>
        <dbReference type="Proteomes" id="UP000320858"/>
    </source>
</evidence>
<dbReference type="Proteomes" id="UP000320858">
    <property type="component" value="Unassembled WGS sequence"/>
</dbReference>
<dbReference type="CDD" id="cd05233">
    <property type="entry name" value="SDR_c"/>
    <property type="match status" value="1"/>
</dbReference>
<accession>A0AA94VC78</accession>
<dbReference type="InterPro" id="IPR036291">
    <property type="entry name" value="NAD(P)-bd_dom_sf"/>
</dbReference>
<dbReference type="PANTHER" id="PTHR44196">
    <property type="entry name" value="DEHYDROGENASE/REDUCTASE SDR FAMILY MEMBER 7B"/>
    <property type="match status" value="1"/>
</dbReference>